<dbReference type="Proteomes" id="UP001159428">
    <property type="component" value="Unassembled WGS sequence"/>
</dbReference>
<reference evidence="1 2" key="1">
    <citation type="submission" date="2022-05" db="EMBL/GenBank/DDBJ databases">
        <authorList>
            <consortium name="Genoscope - CEA"/>
            <person name="William W."/>
        </authorList>
    </citation>
    <scope>NUCLEOTIDE SEQUENCE [LARGE SCALE GENOMIC DNA]</scope>
</reference>
<evidence type="ECO:0000313" key="2">
    <source>
        <dbReference type="Proteomes" id="UP001159428"/>
    </source>
</evidence>
<keyword evidence="2" id="KW-1185">Reference proteome</keyword>
<organism evidence="1 2">
    <name type="scientific">Pocillopora meandrina</name>
    <dbReference type="NCBI Taxonomy" id="46732"/>
    <lineage>
        <taxon>Eukaryota</taxon>
        <taxon>Metazoa</taxon>
        <taxon>Cnidaria</taxon>
        <taxon>Anthozoa</taxon>
        <taxon>Hexacorallia</taxon>
        <taxon>Scleractinia</taxon>
        <taxon>Astrocoeniina</taxon>
        <taxon>Pocilloporidae</taxon>
        <taxon>Pocillopora</taxon>
    </lineage>
</organism>
<dbReference type="AlphaFoldDB" id="A0AAU9W7U1"/>
<accession>A0AAU9W7U1</accession>
<comment type="caution">
    <text evidence="1">The sequence shown here is derived from an EMBL/GenBank/DDBJ whole genome shotgun (WGS) entry which is preliminary data.</text>
</comment>
<gene>
    <name evidence="1" type="ORF">PMEA_00034612</name>
</gene>
<proteinExistence type="predicted"/>
<protein>
    <submittedName>
        <fullName evidence="1">Uncharacterized protein</fullName>
    </submittedName>
</protein>
<sequence length="131" mass="15374">MLLTPWRNEETDLPGRCSSYQERYLLLCYAINEQVKHYAICNEDFSEIQQGMSRIEDTCDTILPCTQYLVQQDEAEGNQDLHPDFNKSDNLSDDLGIPSADLNTETLLINEFQDEYRHLVQMLNKEKKEFF</sequence>
<evidence type="ECO:0000313" key="1">
    <source>
        <dbReference type="EMBL" id="CAH3104261.1"/>
    </source>
</evidence>
<name>A0AAU9W7U1_9CNID</name>
<dbReference type="EMBL" id="CALNXJ010000009">
    <property type="protein sequence ID" value="CAH3104261.1"/>
    <property type="molecule type" value="Genomic_DNA"/>
</dbReference>